<organism evidence="2 4">
    <name type="scientific">Paenibacillus macerans</name>
    <name type="common">Bacillus macerans</name>
    <dbReference type="NCBI Taxonomy" id="44252"/>
    <lineage>
        <taxon>Bacteria</taxon>
        <taxon>Bacillati</taxon>
        <taxon>Bacillota</taxon>
        <taxon>Bacilli</taxon>
        <taxon>Bacillales</taxon>
        <taxon>Paenibacillaceae</taxon>
        <taxon>Paenibacillus</taxon>
    </lineage>
</organism>
<evidence type="ECO:0000313" key="2">
    <source>
        <dbReference type="EMBL" id="KFN09927.1"/>
    </source>
</evidence>
<feature type="transmembrane region" description="Helical" evidence="1">
    <location>
        <begin position="90"/>
        <end position="110"/>
    </location>
</feature>
<dbReference type="Proteomes" id="UP000442469">
    <property type="component" value="Unassembled WGS sequence"/>
</dbReference>
<dbReference type="PATRIC" id="fig|44252.3.peg.1895"/>
<dbReference type="Proteomes" id="UP000029278">
    <property type="component" value="Unassembled WGS sequence"/>
</dbReference>
<dbReference type="InterPro" id="IPR010690">
    <property type="entry name" value="YqfD"/>
</dbReference>
<dbReference type="NCBIfam" id="TIGR02876">
    <property type="entry name" value="spore_yqfD"/>
    <property type="match status" value="1"/>
</dbReference>
<dbReference type="HOGENOM" id="CLU_050521_1_0_9"/>
<evidence type="ECO:0000313" key="5">
    <source>
        <dbReference type="Proteomes" id="UP000442469"/>
    </source>
</evidence>
<protein>
    <submittedName>
        <fullName evidence="2">Sporulation protein YqfD</fullName>
    </submittedName>
</protein>
<reference evidence="2 4" key="1">
    <citation type="submission" date="2014-04" db="EMBL/GenBank/DDBJ databases">
        <authorList>
            <person name="Bishop-Lilly K.A."/>
            <person name="Broomall S.M."/>
            <person name="Chain P.S."/>
            <person name="Chertkov O."/>
            <person name="Coyne S.R."/>
            <person name="Daligault H.E."/>
            <person name="Davenport K.W."/>
            <person name="Erkkila T."/>
            <person name="Frey K.G."/>
            <person name="Gibbons H.S."/>
            <person name="Gu W."/>
            <person name="Jaissle J."/>
            <person name="Johnson S.L."/>
            <person name="Koroleva G.I."/>
            <person name="Ladner J.T."/>
            <person name="Lo C.-C."/>
            <person name="Minogue T.D."/>
            <person name="Munk C."/>
            <person name="Palacios G.F."/>
            <person name="Redden C.L."/>
            <person name="Rosenzweig C.N."/>
            <person name="Scholz M.B."/>
            <person name="Teshima H."/>
            <person name="Xu Y."/>
        </authorList>
    </citation>
    <scope>NUCLEOTIDE SEQUENCE [LARGE SCALE GENOMIC DNA]</scope>
    <source>
        <strain evidence="2 4">8244</strain>
    </source>
</reference>
<evidence type="ECO:0000313" key="3">
    <source>
        <dbReference type="EMBL" id="MUG22918.1"/>
    </source>
</evidence>
<keyword evidence="1" id="KW-1133">Transmembrane helix</keyword>
<dbReference type="EMBL" id="WNZZ01000006">
    <property type="protein sequence ID" value="MUG22918.1"/>
    <property type="molecule type" value="Genomic_DNA"/>
</dbReference>
<comment type="caution">
    <text evidence="2">The sequence shown here is derived from an EMBL/GenBank/DDBJ whole genome shotgun (WGS) entry which is preliminary data.</text>
</comment>
<dbReference type="EMBL" id="JMQA01000020">
    <property type="protein sequence ID" value="KFN09927.1"/>
    <property type="molecule type" value="Genomic_DNA"/>
</dbReference>
<dbReference type="AlphaFoldDB" id="A0A090ZGZ2"/>
<keyword evidence="1" id="KW-0812">Transmembrane</keyword>
<accession>A0A090ZGZ2</accession>
<name>A0A090ZGZ2_PAEMA</name>
<dbReference type="PIRSF" id="PIRSF029895">
    <property type="entry name" value="SpoIV"/>
    <property type="match status" value="1"/>
</dbReference>
<evidence type="ECO:0000256" key="1">
    <source>
        <dbReference type="SAM" id="Phobius"/>
    </source>
</evidence>
<dbReference type="OrthoDB" id="1640349at2"/>
<evidence type="ECO:0000313" key="4">
    <source>
        <dbReference type="Proteomes" id="UP000029278"/>
    </source>
</evidence>
<keyword evidence="4" id="KW-1185">Reference proteome</keyword>
<proteinExistence type="predicted"/>
<sequence length="393" mass="44439">MRSPAITKLRGVVTILVRGEKIEQLVNELAGQGIEVWDVMPLPGGQMEMKVGLSDFFRLRPFLKRTGCRMSVKGRSGLPFILTRVRKRKAFIAGFAFFIAAIFCLSSLVWDINVQGNEKIATEDVLAAAKQEGLYPFQWIFRLPKQDKLSAELTRKLPGTSWVGVSRTGTRITIQVVEATKPKEQTLLSPRHLVSKSDAVVSHIYAEKGQPEVGKNDRVKKGQVLVSGFQGGKAVVSKGVVRGIVWHEYKIEVPLLHKQKVYTGERKQRGFLYFGNTAIQLTGYGKIPFKQSETLTELDPLTWRKFKLPIGWMTEKVLETTDMEWKRTAEQAKQEGIERAKRDILAKYGVDSVIMNQKILHENTDNGKVYMKVHFEVEQNIAEELPIVQDQGE</sequence>
<dbReference type="STRING" id="44252.DJ90_645"/>
<dbReference type="Pfam" id="PF06898">
    <property type="entry name" value="YqfD"/>
    <property type="match status" value="1"/>
</dbReference>
<gene>
    <name evidence="2" type="primary">yqfD</name>
    <name evidence="2" type="ORF">DJ90_645</name>
    <name evidence="3" type="ORF">GNQ08_10890</name>
</gene>
<keyword evidence="1" id="KW-0472">Membrane</keyword>
<reference evidence="3 5" key="2">
    <citation type="submission" date="2019-11" db="EMBL/GenBank/DDBJ databases">
        <title>Draft genome sequences of five Paenibacillus species of dairy origin.</title>
        <authorList>
            <person name="Olajide A.M."/>
            <person name="Chen S."/>
            <person name="Lapointe G."/>
        </authorList>
    </citation>
    <scope>NUCLEOTIDE SEQUENCE [LARGE SCALE GENOMIC DNA]</scope>
    <source>
        <strain evidence="3 5">3CT49</strain>
    </source>
</reference>
<dbReference type="GeneID" id="77006125"/>
<dbReference type="RefSeq" id="WP_036621310.1">
    <property type="nucleotide sequence ID" value="NZ_BGML01000009.1"/>
</dbReference>